<dbReference type="PANTHER" id="PTHR21198:SF3">
    <property type="entry name" value="GLUTAMATE RACEMASE"/>
    <property type="match status" value="1"/>
</dbReference>
<dbReference type="UniPathway" id="UPA00219"/>
<gene>
    <name evidence="7" type="primary">murI</name>
    <name evidence="8" type="ORF">SAMN02910432_00238</name>
</gene>
<evidence type="ECO:0000256" key="4">
    <source>
        <dbReference type="ARBA" id="ARBA00022984"/>
    </source>
</evidence>
<evidence type="ECO:0000256" key="3">
    <source>
        <dbReference type="ARBA" id="ARBA00022960"/>
    </source>
</evidence>
<evidence type="ECO:0000256" key="5">
    <source>
        <dbReference type="ARBA" id="ARBA00023235"/>
    </source>
</evidence>
<dbReference type="GO" id="GO:0008881">
    <property type="term" value="F:glutamate racemase activity"/>
    <property type="evidence" value="ECO:0007669"/>
    <property type="project" value="UniProtKB-UniRule"/>
</dbReference>
<dbReference type="InterPro" id="IPR018187">
    <property type="entry name" value="Asp/Glu_racemase_AS_1"/>
</dbReference>
<dbReference type="AlphaFoldDB" id="A0A1I2PSK1"/>
<dbReference type="InterPro" id="IPR004391">
    <property type="entry name" value="Glu_race"/>
</dbReference>
<organism evidence="8 9">
    <name type="scientific">Ligilactobacillus ruminis DSM 20403 = NBRC 102161</name>
    <dbReference type="NCBI Taxonomy" id="1423798"/>
    <lineage>
        <taxon>Bacteria</taxon>
        <taxon>Bacillati</taxon>
        <taxon>Bacillota</taxon>
        <taxon>Bacilli</taxon>
        <taxon>Lactobacillales</taxon>
        <taxon>Lactobacillaceae</taxon>
        <taxon>Ligilactobacillus</taxon>
    </lineage>
</organism>
<dbReference type="InterPro" id="IPR001920">
    <property type="entry name" value="Asp/Glu_race"/>
</dbReference>
<evidence type="ECO:0000256" key="2">
    <source>
        <dbReference type="ARBA" id="ARBA00013090"/>
    </source>
</evidence>
<proteinExistence type="inferred from homology"/>
<dbReference type="Gene3D" id="3.40.50.1860">
    <property type="match status" value="2"/>
</dbReference>
<dbReference type="SUPFAM" id="SSF53681">
    <property type="entry name" value="Aspartate/glutamate racemase"/>
    <property type="match status" value="2"/>
</dbReference>
<dbReference type="GeneID" id="29802970"/>
<feature type="binding site" evidence="7">
    <location>
        <begin position="78"/>
        <end position="79"/>
    </location>
    <ligand>
        <name>substrate</name>
    </ligand>
</feature>
<reference evidence="9" key="1">
    <citation type="submission" date="2016-10" db="EMBL/GenBank/DDBJ databases">
        <authorList>
            <person name="Varghese N."/>
            <person name="Submissions S."/>
        </authorList>
    </citation>
    <scope>NUCLEOTIDE SEQUENCE [LARGE SCALE GENOMIC DNA]</scope>
    <source>
        <strain evidence="9">DSM 20403</strain>
    </source>
</reference>
<evidence type="ECO:0000313" key="8">
    <source>
        <dbReference type="EMBL" id="SFG18069.1"/>
    </source>
</evidence>
<feature type="active site" description="Proton donor/acceptor" evidence="7">
    <location>
        <position position="77"/>
    </location>
</feature>
<keyword evidence="5 7" id="KW-0413">Isomerase</keyword>
<comment type="catalytic activity">
    <reaction evidence="1 7">
        <text>L-glutamate = D-glutamate</text>
        <dbReference type="Rhea" id="RHEA:12813"/>
        <dbReference type="ChEBI" id="CHEBI:29985"/>
        <dbReference type="ChEBI" id="CHEBI:29986"/>
        <dbReference type="EC" id="5.1.1.3"/>
    </reaction>
</comment>
<evidence type="ECO:0000313" key="9">
    <source>
        <dbReference type="Proteomes" id="UP000182635"/>
    </source>
</evidence>
<dbReference type="PANTHER" id="PTHR21198">
    <property type="entry name" value="GLUTAMATE RACEMASE"/>
    <property type="match status" value="1"/>
</dbReference>
<comment type="similarity">
    <text evidence="7">Belongs to the aspartate/glutamate racemases family.</text>
</comment>
<protein>
    <recommendedName>
        <fullName evidence="2 7">Glutamate racemase</fullName>
        <ecNumber evidence="2 7">5.1.1.3</ecNumber>
    </recommendedName>
</protein>
<feature type="binding site" evidence="7">
    <location>
        <begin position="188"/>
        <end position="189"/>
    </location>
    <ligand>
        <name>substrate</name>
    </ligand>
</feature>
<name>A0A1I2PSK1_9LACO</name>
<evidence type="ECO:0000256" key="7">
    <source>
        <dbReference type="HAMAP-Rule" id="MF_00258"/>
    </source>
</evidence>
<evidence type="ECO:0000256" key="6">
    <source>
        <dbReference type="ARBA" id="ARBA00023316"/>
    </source>
</evidence>
<dbReference type="GO" id="GO:0008360">
    <property type="term" value="P:regulation of cell shape"/>
    <property type="evidence" value="ECO:0007669"/>
    <property type="project" value="UniProtKB-KW"/>
</dbReference>
<keyword evidence="4 7" id="KW-0573">Peptidoglycan synthesis</keyword>
<feature type="binding site" evidence="7">
    <location>
        <begin position="14"/>
        <end position="15"/>
    </location>
    <ligand>
        <name>substrate</name>
    </ligand>
</feature>
<dbReference type="InterPro" id="IPR015942">
    <property type="entry name" value="Asp/Glu/hydantoin_racemase"/>
</dbReference>
<dbReference type="GO" id="GO:0071555">
    <property type="term" value="P:cell wall organization"/>
    <property type="evidence" value="ECO:0007669"/>
    <property type="project" value="UniProtKB-KW"/>
</dbReference>
<dbReference type="EMBL" id="FOPI01000004">
    <property type="protein sequence ID" value="SFG18069.1"/>
    <property type="molecule type" value="Genomic_DNA"/>
</dbReference>
<keyword evidence="6 7" id="KW-0961">Cell wall biogenesis/degradation</keyword>
<dbReference type="NCBIfam" id="TIGR00067">
    <property type="entry name" value="glut_race"/>
    <property type="match status" value="1"/>
</dbReference>
<dbReference type="GO" id="GO:0009252">
    <property type="term" value="P:peptidoglycan biosynthetic process"/>
    <property type="evidence" value="ECO:0007669"/>
    <property type="project" value="UniProtKB-UniRule"/>
</dbReference>
<dbReference type="Pfam" id="PF01177">
    <property type="entry name" value="Asp_Glu_race"/>
    <property type="match status" value="1"/>
</dbReference>
<dbReference type="FunFam" id="3.40.50.1860:FF:000001">
    <property type="entry name" value="Glutamate racemase"/>
    <property type="match status" value="1"/>
</dbReference>
<evidence type="ECO:0000256" key="1">
    <source>
        <dbReference type="ARBA" id="ARBA00001602"/>
    </source>
</evidence>
<dbReference type="Proteomes" id="UP000182635">
    <property type="component" value="Unassembled WGS sequence"/>
</dbReference>
<dbReference type="EC" id="5.1.1.3" evidence="2 7"/>
<keyword evidence="3 7" id="KW-0133">Cell shape</keyword>
<sequence>MDSEETKRPIGIFDSGMGGLTVLRECVKIMGNEDYIFYGDSFNAPYGIKSTEQVYRLSKKIVQLFLKKNVKAIVIACNTATSASASRLRKEYPELPIIGLEPALKPAVLHKKNSTVLVMATPLTLKEKKFENLMNRFEDQAKIIKLPAPDLVEFVERGEIDTPELKKYLRSILNPYLGNIDAVVLGCTHFPFAKRAIQQIVGNDVYVVDGGAGAARELRRLLEDKNECRKENRIGKIEFLNSNPDPQEIELSKKLFELD</sequence>
<dbReference type="RefSeq" id="WP_014073426.1">
    <property type="nucleotide sequence ID" value="NZ_AYYL01000004.1"/>
</dbReference>
<comment type="function">
    <text evidence="7">Provides the (R)-glutamate required for cell wall biosynthesis.</text>
</comment>
<dbReference type="OrthoDB" id="9801055at2"/>
<comment type="pathway">
    <text evidence="7">Cell wall biogenesis; peptidoglycan biosynthesis.</text>
</comment>
<feature type="binding site" evidence="7">
    <location>
        <begin position="46"/>
        <end position="47"/>
    </location>
    <ligand>
        <name>substrate</name>
    </ligand>
</feature>
<dbReference type="HAMAP" id="MF_00258">
    <property type="entry name" value="Glu_racemase"/>
    <property type="match status" value="1"/>
</dbReference>
<feature type="active site" description="Proton donor/acceptor" evidence="7">
    <location>
        <position position="187"/>
    </location>
</feature>
<accession>A0A1I2PSK1</accession>
<dbReference type="PROSITE" id="PS00923">
    <property type="entry name" value="ASP_GLU_RACEMASE_1"/>
    <property type="match status" value="1"/>
</dbReference>